<dbReference type="Proteomes" id="UP000235392">
    <property type="component" value="Unassembled WGS sequence"/>
</dbReference>
<evidence type="ECO:0000313" key="2">
    <source>
        <dbReference type="EMBL" id="PLW09194.1"/>
    </source>
</evidence>
<dbReference type="EMBL" id="PGCI01001021">
    <property type="protein sequence ID" value="PLW09194.1"/>
    <property type="molecule type" value="Genomic_DNA"/>
</dbReference>
<proteinExistence type="predicted"/>
<accession>A0A2N5S7J6</accession>
<gene>
    <name evidence="2" type="ORF">PCASD_22797</name>
</gene>
<feature type="region of interest" description="Disordered" evidence="1">
    <location>
        <begin position="1"/>
        <end position="29"/>
    </location>
</feature>
<evidence type="ECO:0000256" key="1">
    <source>
        <dbReference type="SAM" id="MobiDB-lite"/>
    </source>
</evidence>
<comment type="caution">
    <text evidence="2">The sequence shown here is derived from an EMBL/GenBank/DDBJ whole genome shotgun (WGS) entry which is preliminary data.</text>
</comment>
<evidence type="ECO:0000313" key="3">
    <source>
        <dbReference type="Proteomes" id="UP000235392"/>
    </source>
</evidence>
<feature type="non-terminal residue" evidence="2">
    <location>
        <position position="303"/>
    </location>
</feature>
<name>A0A2N5S7J6_9BASI</name>
<feature type="compositionally biased region" description="Polar residues" evidence="1">
    <location>
        <begin position="1"/>
        <end position="11"/>
    </location>
</feature>
<dbReference type="AlphaFoldDB" id="A0A2N5S7J6"/>
<sequence length="303" mass="32798">MVNFPTWQSYHKQNDGVTGRIPPSTATMNPSDYQRVIQRQDMNTAKKTHPVGLSDTASDTIVRCYVGQACPTWDQTILSDAMSNKPGSMGLSDMGSVNCVRSRVKQRCLMSLSDMGSNRLFDPMSDNICPMSFYSSDRLFDSFESVAEQAGSDLLGRNCLDIFAEQANDLLGKELANSRPACCELAGAGWPAPNLPSRLACSELVEQVNDLLAKSRLAALGSPSRPMACSRTELAKQASDLLGTQFAKQASDLLASSVREQAWPARELSSPSRPVACSRTELASRSLACLRTSSRAGHSCSRA</sequence>
<organism evidence="2 3">
    <name type="scientific">Puccinia coronata f. sp. avenae</name>
    <dbReference type="NCBI Taxonomy" id="200324"/>
    <lineage>
        <taxon>Eukaryota</taxon>
        <taxon>Fungi</taxon>
        <taxon>Dikarya</taxon>
        <taxon>Basidiomycota</taxon>
        <taxon>Pucciniomycotina</taxon>
        <taxon>Pucciniomycetes</taxon>
        <taxon>Pucciniales</taxon>
        <taxon>Pucciniaceae</taxon>
        <taxon>Puccinia</taxon>
    </lineage>
</organism>
<reference evidence="2 3" key="1">
    <citation type="submission" date="2017-11" db="EMBL/GenBank/DDBJ databases">
        <title>De novo assembly and phasing of dikaryotic genomes from two isolates of Puccinia coronata f. sp. avenae, the causal agent of oat crown rust.</title>
        <authorList>
            <person name="Miller M.E."/>
            <person name="Zhang Y."/>
            <person name="Omidvar V."/>
            <person name="Sperschneider J."/>
            <person name="Schwessinger B."/>
            <person name="Raley C."/>
            <person name="Palmer J.M."/>
            <person name="Garnica D."/>
            <person name="Upadhyaya N."/>
            <person name="Rathjen J."/>
            <person name="Taylor J.M."/>
            <person name="Park R.F."/>
            <person name="Dodds P.N."/>
            <person name="Hirsch C.D."/>
            <person name="Kianian S.F."/>
            <person name="Figueroa M."/>
        </authorList>
    </citation>
    <scope>NUCLEOTIDE SEQUENCE [LARGE SCALE GENOMIC DNA]</scope>
    <source>
        <strain evidence="2">12SD80</strain>
    </source>
</reference>
<protein>
    <submittedName>
        <fullName evidence="2">Uncharacterized protein</fullName>
    </submittedName>
</protein>